<accession>A0ABU4NMD4</accession>
<reference evidence="3 4" key="1">
    <citation type="journal article" date="2023" name="Microb. Genom.">
        <title>Mesoterricola silvestris gen. nov., sp. nov., Mesoterricola sediminis sp. nov., Geothrix oryzae sp. nov., Geothrix edaphica sp. nov., Geothrix rubra sp. nov., and Geothrix limicola sp. nov., six novel members of Acidobacteriota isolated from soils.</title>
        <authorList>
            <person name="Weisberg A.J."/>
            <person name="Pearce E."/>
            <person name="Kramer C.G."/>
            <person name="Chang J.H."/>
            <person name="Clarke C.R."/>
        </authorList>
    </citation>
    <scope>NUCLEOTIDE SEQUENCE [LARGE SCALE GENOMIC DNA]</scope>
    <source>
        <strain evidence="3 4">ID09-01A</strain>
    </source>
</reference>
<dbReference type="EMBL" id="JARAYU010000009">
    <property type="protein sequence ID" value="MDX3703198.1"/>
    <property type="molecule type" value="Genomic_DNA"/>
</dbReference>
<protein>
    <recommendedName>
        <fullName evidence="5">Integral-membrane protein</fullName>
    </recommendedName>
</protein>
<proteinExistence type="predicted"/>
<keyword evidence="4" id="KW-1185">Reference proteome</keyword>
<evidence type="ECO:0000313" key="3">
    <source>
        <dbReference type="EMBL" id="MDX3703198.1"/>
    </source>
</evidence>
<keyword evidence="2" id="KW-0472">Membrane</keyword>
<keyword evidence="2" id="KW-1133">Transmembrane helix</keyword>
<evidence type="ECO:0000256" key="1">
    <source>
        <dbReference type="SAM" id="MobiDB-lite"/>
    </source>
</evidence>
<evidence type="ECO:0000256" key="2">
    <source>
        <dbReference type="SAM" id="Phobius"/>
    </source>
</evidence>
<feature type="transmembrane region" description="Helical" evidence="2">
    <location>
        <begin position="40"/>
        <end position="59"/>
    </location>
</feature>
<evidence type="ECO:0000313" key="4">
    <source>
        <dbReference type="Proteomes" id="UP001271274"/>
    </source>
</evidence>
<feature type="region of interest" description="Disordered" evidence="1">
    <location>
        <begin position="231"/>
        <end position="254"/>
    </location>
</feature>
<name>A0ABU4NMD4_9ACTN</name>
<gene>
    <name evidence="3" type="ORF">PV662_26230</name>
</gene>
<feature type="transmembrane region" description="Helical" evidence="2">
    <location>
        <begin position="15"/>
        <end position="34"/>
    </location>
</feature>
<dbReference type="Proteomes" id="UP001271274">
    <property type="component" value="Unassembled WGS sequence"/>
</dbReference>
<sequence>MTDGSESAVDALRPVRATVFAAVCVAATALGHALMSDDGLPWWAVGVAFAGTASGAWWLTAREHGAAAVVGATVTAQGLLHLLFSLSPRLMPTTKATVDAPGAMGVSHAHHGAATSHPDMVMHPSGTLSGAMGTPSGESLWSAVTHGGSGGMLLAHLLAAVACGVWLWRGEAAAHRIARALAAAVFAPLRRVCHVLFHATILREVPLRGVTVDGGENRRPAPAALRHAVVRRGPPPGRVTFSRPSPAPRLTTGT</sequence>
<feature type="transmembrane region" description="Helical" evidence="2">
    <location>
        <begin position="66"/>
        <end position="84"/>
    </location>
</feature>
<keyword evidence="2" id="KW-0812">Transmembrane</keyword>
<dbReference type="RefSeq" id="WP_240439565.1">
    <property type="nucleotide sequence ID" value="NZ_JARAUR010000002.1"/>
</dbReference>
<organism evidence="3 4">
    <name type="scientific">Streptomyces europaeiscabiei</name>
    <dbReference type="NCBI Taxonomy" id="146819"/>
    <lineage>
        <taxon>Bacteria</taxon>
        <taxon>Bacillati</taxon>
        <taxon>Actinomycetota</taxon>
        <taxon>Actinomycetes</taxon>
        <taxon>Kitasatosporales</taxon>
        <taxon>Streptomycetaceae</taxon>
        <taxon>Streptomyces</taxon>
    </lineage>
</organism>
<comment type="caution">
    <text evidence="3">The sequence shown here is derived from an EMBL/GenBank/DDBJ whole genome shotgun (WGS) entry which is preliminary data.</text>
</comment>
<evidence type="ECO:0008006" key="5">
    <source>
        <dbReference type="Google" id="ProtNLM"/>
    </source>
</evidence>